<feature type="compositionally biased region" description="Polar residues" evidence="1">
    <location>
        <begin position="81"/>
        <end position="90"/>
    </location>
</feature>
<gene>
    <name evidence="2" type="primary">Contig15755.g16789</name>
    <name evidence="2" type="ORF">STYLEM_5230</name>
</gene>
<evidence type="ECO:0000313" key="2">
    <source>
        <dbReference type="EMBL" id="CDW76230.1"/>
    </source>
</evidence>
<dbReference type="Proteomes" id="UP000039865">
    <property type="component" value="Unassembled WGS sequence"/>
</dbReference>
<evidence type="ECO:0000256" key="1">
    <source>
        <dbReference type="SAM" id="MobiDB-lite"/>
    </source>
</evidence>
<keyword evidence="3" id="KW-1185">Reference proteome</keyword>
<name>A0A078A265_STYLE</name>
<proteinExistence type="predicted"/>
<dbReference type="AlphaFoldDB" id="A0A078A265"/>
<feature type="compositionally biased region" description="Polar residues" evidence="1">
    <location>
        <begin position="57"/>
        <end position="68"/>
    </location>
</feature>
<reference evidence="2 3" key="1">
    <citation type="submission" date="2014-06" db="EMBL/GenBank/DDBJ databases">
        <authorList>
            <person name="Swart Estienne"/>
        </authorList>
    </citation>
    <scope>NUCLEOTIDE SEQUENCE [LARGE SCALE GENOMIC DNA]</scope>
    <source>
        <strain evidence="2 3">130c</strain>
    </source>
</reference>
<organism evidence="2 3">
    <name type="scientific">Stylonychia lemnae</name>
    <name type="common">Ciliate</name>
    <dbReference type="NCBI Taxonomy" id="5949"/>
    <lineage>
        <taxon>Eukaryota</taxon>
        <taxon>Sar</taxon>
        <taxon>Alveolata</taxon>
        <taxon>Ciliophora</taxon>
        <taxon>Intramacronucleata</taxon>
        <taxon>Spirotrichea</taxon>
        <taxon>Stichotrichia</taxon>
        <taxon>Sporadotrichida</taxon>
        <taxon>Oxytrichidae</taxon>
        <taxon>Stylonychinae</taxon>
        <taxon>Stylonychia</taxon>
    </lineage>
</organism>
<feature type="compositionally biased region" description="Polar residues" evidence="1">
    <location>
        <begin position="14"/>
        <end position="35"/>
    </location>
</feature>
<feature type="region of interest" description="Disordered" evidence="1">
    <location>
        <begin position="14"/>
        <end position="97"/>
    </location>
</feature>
<dbReference type="EMBL" id="CCKQ01005076">
    <property type="protein sequence ID" value="CDW76230.1"/>
    <property type="molecule type" value="Genomic_DNA"/>
</dbReference>
<accession>A0A078A265</accession>
<protein>
    <submittedName>
        <fullName evidence="2">Uncharacterized protein</fullName>
    </submittedName>
</protein>
<sequence>MNLMDSQQNLLRIKSQKSIRPLTSQNKNSNDNLLSNYPPKPAVLKLGKSTSERTFENPLNRNAKTSQPGERLKILNKHSRTSSSARNLNKNGPEPLIPHKLPCLMPEDDEVFADPQKFMELPYSRPKTGFRLEQEQQFKRQTIGLRDNILDVKDLVKNLMRSKPKGFKDIKDLDKYLRSNRIEIQDPFQYMVSHYLKFQAQLQNPNRKYIENMKQKYSTMNTNHMRRKETIQRQLTRRGTVFRPSGTINILSDLNQNHQENYSLNATGNHARMPSNICGALSNSNMQSLKQPMVSNFLSDTDFIDIKKKFYKILVR</sequence>
<dbReference type="InParanoid" id="A0A078A265"/>
<evidence type="ECO:0000313" key="3">
    <source>
        <dbReference type="Proteomes" id="UP000039865"/>
    </source>
</evidence>